<sequence length="226" mass="24257">MRNVTKFEWAFLAFALVYSFIPAVLPFVRVSELLGGPIIMPPNPRAINEPVPIVLHILASAIFCLAGAVQFLPSLRRTRPALHRGLGRLVAAAGCVSALTGLWMTVFYVFPSALQGPLLYWARVVLSIAMVAAIVWAVVAIRARNIAAHRAAMLRTYAIGQGAATQTALFIAGMALFGAEPSGFSRDVLMVAAWVINLVIAEAIIRHADLARPTRAVDKPAARPAP</sequence>
<dbReference type="STRING" id="1123755.SAMN05444714_1610"/>
<name>A0A1I6ME19_9RHOB</name>
<dbReference type="OrthoDB" id="8759010at2"/>
<keyword evidence="1" id="KW-0472">Membrane</keyword>
<feature type="transmembrane region" description="Helical" evidence="1">
    <location>
        <begin position="50"/>
        <end position="73"/>
    </location>
</feature>
<gene>
    <name evidence="2" type="ORF">SAMN05444714_1610</name>
</gene>
<evidence type="ECO:0000313" key="2">
    <source>
        <dbReference type="EMBL" id="SFS13827.1"/>
    </source>
</evidence>
<evidence type="ECO:0000256" key="1">
    <source>
        <dbReference type="SAM" id="Phobius"/>
    </source>
</evidence>
<accession>A0A1I6ME19</accession>
<protein>
    <submittedName>
        <fullName evidence="2">Uncharacterized membrane protein</fullName>
    </submittedName>
</protein>
<keyword evidence="1" id="KW-1133">Transmembrane helix</keyword>
<dbReference type="EMBL" id="FOZM01000001">
    <property type="protein sequence ID" value="SFS13827.1"/>
    <property type="molecule type" value="Genomic_DNA"/>
</dbReference>
<dbReference type="InterPro" id="IPR018750">
    <property type="entry name" value="DUF2306_membrane"/>
</dbReference>
<dbReference type="RefSeq" id="WP_090206152.1">
    <property type="nucleotide sequence ID" value="NZ_FOZM01000001.1"/>
</dbReference>
<keyword evidence="1" id="KW-0812">Transmembrane</keyword>
<reference evidence="2 3" key="1">
    <citation type="submission" date="2016-10" db="EMBL/GenBank/DDBJ databases">
        <authorList>
            <person name="de Groot N.N."/>
        </authorList>
    </citation>
    <scope>NUCLEOTIDE SEQUENCE [LARGE SCALE GENOMIC DNA]</scope>
    <source>
        <strain evidence="2 3">DSM 29433</strain>
    </source>
</reference>
<feature type="transmembrane region" description="Helical" evidence="1">
    <location>
        <begin position="153"/>
        <end position="176"/>
    </location>
</feature>
<evidence type="ECO:0000313" key="3">
    <source>
        <dbReference type="Proteomes" id="UP000198926"/>
    </source>
</evidence>
<feature type="transmembrane region" description="Helical" evidence="1">
    <location>
        <begin position="85"/>
        <end position="108"/>
    </location>
</feature>
<dbReference type="AlphaFoldDB" id="A0A1I6ME19"/>
<feature type="transmembrane region" description="Helical" evidence="1">
    <location>
        <begin position="188"/>
        <end position="205"/>
    </location>
</feature>
<organism evidence="2 3">
    <name type="scientific">Yoonia litorea</name>
    <dbReference type="NCBI Taxonomy" id="1123755"/>
    <lineage>
        <taxon>Bacteria</taxon>
        <taxon>Pseudomonadati</taxon>
        <taxon>Pseudomonadota</taxon>
        <taxon>Alphaproteobacteria</taxon>
        <taxon>Rhodobacterales</taxon>
        <taxon>Paracoccaceae</taxon>
        <taxon>Yoonia</taxon>
    </lineage>
</organism>
<keyword evidence="3" id="KW-1185">Reference proteome</keyword>
<dbReference type="Pfam" id="PF10067">
    <property type="entry name" value="DUF2306"/>
    <property type="match status" value="1"/>
</dbReference>
<dbReference type="Proteomes" id="UP000198926">
    <property type="component" value="Unassembled WGS sequence"/>
</dbReference>
<proteinExistence type="predicted"/>
<feature type="transmembrane region" description="Helical" evidence="1">
    <location>
        <begin position="120"/>
        <end position="141"/>
    </location>
</feature>